<feature type="site" description="Electron transfer via tryptophanyl radical" evidence="5">
    <location>
        <position position="396"/>
    </location>
</feature>
<feature type="domain" description="Photolyase/cryptochrome alpha/beta" evidence="7">
    <location>
        <begin position="4"/>
        <end position="133"/>
    </location>
</feature>
<dbReference type="GO" id="GO:0005634">
    <property type="term" value="C:nucleus"/>
    <property type="evidence" value="ECO:0007669"/>
    <property type="project" value="TreeGrafter"/>
</dbReference>
<feature type="binding site" evidence="4">
    <location>
        <begin position="248"/>
        <end position="252"/>
    </location>
    <ligand>
        <name>FAD</name>
        <dbReference type="ChEBI" id="CHEBI:57692"/>
    </ligand>
</feature>
<evidence type="ECO:0000256" key="2">
    <source>
        <dbReference type="ARBA" id="ARBA00022630"/>
    </source>
</evidence>
<dbReference type="Proteomes" id="UP000515158">
    <property type="component" value="Unplaced"/>
</dbReference>
<dbReference type="InterPro" id="IPR036155">
    <property type="entry name" value="Crypto/Photolyase_N_sf"/>
</dbReference>
<feature type="region of interest" description="Disordered" evidence="6">
    <location>
        <begin position="496"/>
        <end position="517"/>
    </location>
</feature>
<comment type="cofactor">
    <cofactor evidence="4">
        <name>FAD</name>
        <dbReference type="ChEBI" id="CHEBI:57692"/>
    </cofactor>
    <text evidence="4">Binds 1 FAD per subunit.</text>
</comment>
<dbReference type="InterPro" id="IPR006050">
    <property type="entry name" value="DNA_photolyase_N"/>
</dbReference>
<dbReference type="GO" id="GO:0032922">
    <property type="term" value="P:circadian regulation of gene expression"/>
    <property type="evidence" value="ECO:0007669"/>
    <property type="project" value="TreeGrafter"/>
</dbReference>
<dbReference type="GO" id="GO:0071949">
    <property type="term" value="F:FAD binding"/>
    <property type="evidence" value="ECO:0007669"/>
    <property type="project" value="TreeGrafter"/>
</dbReference>
<dbReference type="KEGG" id="tpal:117639285"/>
<dbReference type="PANTHER" id="PTHR11455">
    <property type="entry name" value="CRYPTOCHROME"/>
    <property type="match status" value="1"/>
</dbReference>
<evidence type="ECO:0000259" key="7">
    <source>
        <dbReference type="PROSITE" id="PS51645"/>
    </source>
</evidence>
<dbReference type="Pfam" id="PF00875">
    <property type="entry name" value="DNA_photolyase"/>
    <property type="match status" value="1"/>
</dbReference>
<sequence>MSKATAIHWFRKGLRLHDNPALIAAIKAEVELRPIFIFDPWYEENVRCGANRWRFLHQSLSDLDKNLRQLGTRLFVFRGKPEEVLPMLFNEWKVQRLTFEIDIEPYSRQRDDQVTRIAHQLDVEVIQKVSHTLYNTELVLKANMDAVPLTYVKAVSLMKSLGEPPQAVPAPTKLPPECRAAAALLEDHKYDIPTLEELGVDQSQLGPCLFPGGETEGLARLEKCLERKDWICSFEKPKTIPNSLAPSTTVLSPYIRFGCVSSRFVYHKINMVLKGRKHSQPPVSLIGQMYWREFYYIAASGTPNFDKMVGNKVCCKVPWDENPEWVERWAQGKTGYPFIDACMRQLRQEGWIHHLARHAVACFLTRGDLYQSWEEGQKVFEELLLDADWALNAGNWMWMSASAFYHTFYRVYSPVAFGKKTDKTGEYIRKYVPEVSKLPSNYLYEPWEASLSVQKAAKCVVGEDYPHRLVKHEDVYKVNIGRLSAAYKANKILQKEQDEADDDCPHPPAKKRKGKGK</sequence>
<protein>
    <submittedName>
        <fullName evidence="9">Cryptochrome-2 isoform X1</fullName>
    </submittedName>
</protein>
<comment type="similarity">
    <text evidence="1">Belongs to the DNA photolyase class-1 family.</text>
</comment>
<dbReference type="InterPro" id="IPR005101">
    <property type="entry name" value="Cryptochr/Photolyase_FAD-bd"/>
</dbReference>
<dbReference type="GO" id="GO:0043153">
    <property type="term" value="P:entrainment of circadian clock by photoperiod"/>
    <property type="evidence" value="ECO:0007669"/>
    <property type="project" value="TreeGrafter"/>
</dbReference>
<dbReference type="InterPro" id="IPR002081">
    <property type="entry name" value="Cryptochrome/DNA_photolyase_1"/>
</dbReference>
<keyword evidence="2 4" id="KW-0285">Flavoprotein</keyword>
<dbReference type="AlphaFoldDB" id="A0A6P8ZGU3"/>
<feature type="binding site" evidence="4">
    <location>
        <begin position="288"/>
        <end position="295"/>
    </location>
    <ligand>
        <name>FAD</name>
        <dbReference type="ChEBI" id="CHEBI:57692"/>
    </ligand>
</feature>
<feature type="compositionally biased region" description="Basic residues" evidence="6">
    <location>
        <begin position="508"/>
        <end position="517"/>
    </location>
</feature>
<name>A0A6P8ZGU3_THRPL</name>
<dbReference type="CTD" id="35322"/>
<evidence type="ECO:0000313" key="9">
    <source>
        <dbReference type="RefSeq" id="XP_034230704.1"/>
    </source>
</evidence>
<reference evidence="9" key="1">
    <citation type="submission" date="2025-08" db="UniProtKB">
        <authorList>
            <consortium name="RefSeq"/>
        </authorList>
    </citation>
    <scope>IDENTIFICATION</scope>
    <source>
        <tissue evidence="9">Total insect</tissue>
    </source>
</reference>
<dbReference type="GO" id="GO:0005737">
    <property type="term" value="C:cytoplasm"/>
    <property type="evidence" value="ECO:0007669"/>
    <property type="project" value="TreeGrafter"/>
</dbReference>
<dbReference type="InterPro" id="IPR036134">
    <property type="entry name" value="Crypto/Photolyase_FAD-like_sf"/>
</dbReference>
<dbReference type="InterPro" id="IPR014729">
    <property type="entry name" value="Rossmann-like_a/b/a_fold"/>
</dbReference>
<dbReference type="RefSeq" id="XP_034230704.1">
    <property type="nucleotide sequence ID" value="XM_034374813.1"/>
</dbReference>
<dbReference type="Gene3D" id="1.10.579.10">
    <property type="entry name" value="DNA Cyclobutane Dipyrimidine Photolyase, subunit A, domain 3"/>
    <property type="match status" value="1"/>
</dbReference>
<feature type="site" description="Electron transfer via tryptophanyl radical" evidence="5">
    <location>
        <position position="319"/>
    </location>
</feature>
<feature type="binding site" evidence="4">
    <location>
        <begin position="386"/>
        <end position="388"/>
    </location>
    <ligand>
        <name>FAD</name>
        <dbReference type="ChEBI" id="CHEBI:57692"/>
    </ligand>
</feature>
<dbReference type="InParanoid" id="A0A6P8ZGU3"/>
<dbReference type="Pfam" id="PF03441">
    <property type="entry name" value="FAD_binding_7"/>
    <property type="match status" value="1"/>
</dbReference>
<proteinExistence type="inferred from homology"/>
<dbReference type="SUPFAM" id="SSF52425">
    <property type="entry name" value="Cryptochrome/photolyase, N-terminal domain"/>
    <property type="match status" value="1"/>
</dbReference>
<dbReference type="GO" id="GO:0003904">
    <property type="term" value="F:deoxyribodipyrimidine photo-lyase activity"/>
    <property type="evidence" value="ECO:0007669"/>
    <property type="project" value="TreeGrafter"/>
</dbReference>
<dbReference type="PROSITE" id="PS51645">
    <property type="entry name" value="PHR_CRY_ALPHA_BETA"/>
    <property type="match status" value="1"/>
</dbReference>
<evidence type="ECO:0000256" key="5">
    <source>
        <dbReference type="PIRSR" id="PIRSR602081-2"/>
    </source>
</evidence>
<dbReference type="GeneID" id="117639285"/>
<dbReference type="SUPFAM" id="SSF48173">
    <property type="entry name" value="Cryptochrome/photolyase FAD-binding domain"/>
    <property type="match status" value="1"/>
</dbReference>
<keyword evidence="3 4" id="KW-0274">FAD</keyword>
<evidence type="ECO:0000256" key="3">
    <source>
        <dbReference type="ARBA" id="ARBA00022827"/>
    </source>
</evidence>
<evidence type="ECO:0000256" key="4">
    <source>
        <dbReference type="PIRSR" id="PIRSR602081-1"/>
    </source>
</evidence>
<keyword evidence="8" id="KW-1185">Reference proteome</keyword>
<evidence type="ECO:0000256" key="1">
    <source>
        <dbReference type="ARBA" id="ARBA00005862"/>
    </source>
</evidence>
<dbReference type="Gene3D" id="1.25.40.80">
    <property type="match status" value="1"/>
</dbReference>
<gene>
    <name evidence="9" type="primary">LOC117639285</name>
</gene>
<accession>A0A6P8ZGU3</accession>
<dbReference type="OrthoDB" id="435881at2759"/>
<dbReference type="GO" id="GO:0003677">
    <property type="term" value="F:DNA binding"/>
    <property type="evidence" value="ECO:0007669"/>
    <property type="project" value="TreeGrafter"/>
</dbReference>
<organism evidence="9">
    <name type="scientific">Thrips palmi</name>
    <name type="common">Melon thrips</name>
    <dbReference type="NCBI Taxonomy" id="161013"/>
    <lineage>
        <taxon>Eukaryota</taxon>
        <taxon>Metazoa</taxon>
        <taxon>Ecdysozoa</taxon>
        <taxon>Arthropoda</taxon>
        <taxon>Hexapoda</taxon>
        <taxon>Insecta</taxon>
        <taxon>Pterygota</taxon>
        <taxon>Neoptera</taxon>
        <taxon>Paraneoptera</taxon>
        <taxon>Thysanoptera</taxon>
        <taxon>Terebrantia</taxon>
        <taxon>Thripoidea</taxon>
        <taxon>Thripidae</taxon>
        <taxon>Thrips</taxon>
    </lineage>
</organism>
<evidence type="ECO:0000313" key="8">
    <source>
        <dbReference type="Proteomes" id="UP000515158"/>
    </source>
</evidence>
<dbReference type="Gene3D" id="3.40.50.620">
    <property type="entry name" value="HUPs"/>
    <property type="match status" value="1"/>
</dbReference>
<evidence type="ECO:0000256" key="6">
    <source>
        <dbReference type="SAM" id="MobiDB-lite"/>
    </source>
</evidence>
<dbReference type="PANTHER" id="PTHR11455:SF9">
    <property type="entry name" value="CRYPTOCHROME CIRCADIAN CLOCK 5 ISOFORM X1"/>
    <property type="match status" value="1"/>
</dbReference>
<feature type="site" description="Electron transfer via tryptophanyl radical" evidence="5">
    <location>
        <position position="373"/>
    </location>
</feature>
<dbReference type="FunCoup" id="A0A6P8ZGU3">
    <property type="interactions" value="959"/>
</dbReference>